<keyword evidence="3" id="KW-0902">Two-component regulatory system</keyword>
<evidence type="ECO:0000256" key="8">
    <source>
        <dbReference type="PROSITE-ProRule" id="PRU00169"/>
    </source>
</evidence>
<organism evidence="12">
    <name type="scientific">Eubacterium limosum</name>
    <dbReference type="NCBI Taxonomy" id="1736"/>
    <lineage>
        <taxon>Bacteria</taxon>
        <taxon>Bacillati</taxon>
        <taxon>Bacillota</taxon>
        <taxon>Clostridia</taxon>
        <taxon>Eubacteriales</taxon>
        <taxon>Eubacteriaceae</taxon>
        <taxon>Eubacterium</taxon>
    </lineage>
</organism>
<dbReference type="GO" id="GO:0006355">
    <property type="term" value="P:regulation of DNA-templated transcription"/>
    <property type="evidence" value="ECO:0007669"/>
    <property type="project" value="InterPro"/>
</dbReference>
<evidence type="ECO:0000259" key="11">
    <source>
        <dbReference type="PROSITE" id="PS51755"/>
    </source>
</evidence>
<dbReference type="PANTHER" id="PTHR48111">
    <property type="entry name" value="REGULATOR OF RPOS"/>
    <property type="match status" value="1"/>
</dbReference>
<dbReference type="GO" id="GO:0000976">
    <property type="term" value="F:transcription cis-regulatory region binding"/>
    <property type="evidence" value="ECO:0007669"/>
    <property type="project" value="TreeGrafter"/>
</dbReference>
<dbReference type="FunFam" id="3.40.50.2300:FF:000001">
    <property type="entry name" value="DNA-binding response regulator PhoB"/>
    <property type="match status" value="1"/>
</dbReference>
<proteinExistence type="predicted"/>
<dbReference type="AlphaFoldDB" id="A0A6N3G989"/>
<dbReference type="GO" id="GO:0032993">
    <property type="term" value="C:protein-DNA complex"/>
    <property type="evidence" value="ECO:0007669"/>
    <property type="project" value="TreeGrafter"/>
</dbReference>
<dbReference type="Pfam" id="PF00486">
    <property type="entry name" value="Trans_reg_C"/>
    <property type="match status" value="1"/>
</dbReference>
<dbReference type="Gene3D" id="1.10.10.10">
    <property type="entry name" value="Winged helix-like DNA-binding domain superfamily/Winged helix DNA-binding domain"/>
    <property type="match status" value="1"/>
</dbReference>
<keyword evidence="5 9" id="KW-0238">DNA-binding</keyword>
<evidence type="ECO:0000259" key="10">
    <source>
        <dbReference type="PROSITE" id="PS50110"/>
    </source>
</evidence>
<dbReference type="InterPro" id="IPR001867">
    <property type="entry name" value="OmpR/PhoB-type_DNA-bd"/>
</dbReference>
<dbReference type="Gene3D" id="6.10.250.690">
    <property type="match status" value="1"/>
</dbReference>
<name>A0A6N3G989_EUBLI</name>
<evidence type="ECO:0000256" key="5">
    <source>
        <dbReference type="ARBA" id="ARBA00023125"/>
    </source>
</evidence>
<dbReference type="PROSITE" id="PS51755">
    <property type="entry name" value="OMPR_PHOB"/>
    <property type="match status" value="1"/>
</dbReference>
<dbReference type="InterPro" id="IPR011006">
    <property type="entry name" value="CheY-like_superfamily"/>
</dbReference>
<dbReference type="EMBL" id="CACRTR010000016">
    <property type="protein sequence ID" value="VYU60815.1"/>
    <property type="molecule type" value="Genomic_DNA"/>
</dbReference>
<evidence type="ECO:0000313" key="12">
    <source>
        <dbReference type="EMBL" id="VYU60815.1"/>
    </source>
</evidence>
<dbReference type="InterPro" id="IPR001789">
    <property type="entry name" value="Sig_transdc_resp-reg_receiver"/>
</dbReference>
<feature type="domain" description="Response regulatory" evidence="10">
    <location>
        <begin position="3"/>
        <end position="116"/>
    </location>
</feature>
<feature type="DNA-binding region" description="OmpR/PhoB-type" evidence="9">
    <location>
        <begin position="123"/>
        <end position="223"/>
    </location>
</feature>
<gene>
    <name evidence="12" type="primary">czcR</name>
    <name evidence="12" type="ORF">ELLFYP34_03777</name>
</gene>
<accession>A0A6N3G989</accession>
<reference evidence="12" key="1">
    <citation type="submission" date="2019-11" db="EMBL/GenBank/DDBJ databases">
        <authorList>
            <person name="Feng L."/>
        </authorList>
    </citation>
    <scope>NUCLEOTIDE SEQUENCE</scope>
    <source>
        <strain evidence="12">ElimosumLFYP34</strain>
    </source>
</reference>
<dbReference type="InterPro" id="IPR039420">
    <property type="entry name" value="WalR-like"/>
</dbReference>
<comment type="function">
    <text evidence="7">May play the central regulatory role in sporulation. It may be an element of the effector pathway responsible for the activation of sporulation genes in response to nutritional stress. Spo0A may act in concert with spo0H (a sigma factor) to control the expression of some genes that are critical to the sporulation process.</text>
</comment>
<sequence length="223" mass="25041">MRRILIVEDERQIVKHLRALLEEEGFSVDTAATRAEAESALEGDRFDLILLDLMLPDGNGYALCTEILHRGNTPVIFLTALDDEASIVTGFNLGADDYITKPFKPMELVSRVKNSLRRSGRAQSVFQLGNLSVDTAGASVRRDGQEIVLSALEYRLLLTLLSHRGEVLSRSRLLQEIWDASGDFVNDNTLTVYIKRLREKIEKDPAEPRIIKTVRGLGYKVED</sequence>
<evidence type="ECO:0000256" key="7">
    <source>
        <dbReference type="ARBA" id="ARBA00024867"/>
    </source>
</evidence>
<dbReference type="Gene3D" id="3.40.50.2300">
    <property type="match status" value="1"/>
</dbReference>
<dbReference type="SMART" id="SM00448">
    <property type="entry name" value="REC"/>
    <property type="match status" value="1"/>
</dbReference>
<dbReference type="PANTHER" id="PTHR48111:SF73">
    <property type="entry name" value="ALKALINE PHOSPHATASE SYNTHESIS TRANSCRIPTIONAL REGULATORY PROTEIN PHOP"/>
    <property type="match status" value="1"/>
</dbReference>
<evidence type="ECO:0000256" key="9">
    <source>
        <dbReference type="PROSITE-ProRule" id="PRU01091"/>
    </source>
</evidence>
<dbReference type="InterPro" id="IPR036388">
    <property type="entry name" value="WH-like_DNA-bd_sf"/>
</dbReference>
<evidence type="ECO:0000256" key="4">
    <source>
        <dbReference type="ARBA" id="ARBA00023015"/>
    </source>
</evidence>
<dbReference type="Pfam" id="PF00072">
    <property type="entry name" value="Response_reg"/>
    <property type="match status" value="1"/>
</dbReference>
<dbReference type="SMART" id="SM00862">
    <property type="entry name" value="Trans_reg_C"/>
    <property type="match status" value="1"/>
</dbReference>
<evidence type="ECO:0000256" key="1">
    <source>
        <dbReference type="ARBA" id="ARBA00018672"/>
    </source>
</evidence>
<evidence type="ECO:0000256" key="3">
    <source>
        <dbReference type="ARBA" id="ARBA00023012"/>
    </source>
</evidence>
<protein>
    <recommendedName>
        <fullName evidence="1">Stage 0 sporulation protein A homolog</fullName>
    </recommendedName>
</protein>
<keyword evidence="2 8" id="KW-0597">Phosphoprotein</keyword>
<dbReference type="GO" id="GO:0000156">
    <property type="term" value="F:phosphorelay response regulator activity"/>
    <property type="evidence" value="ECO:0007669"/>
    <property type="project" value="TreeGrafter"/>
</dbReference>
<dbReference type="CDD" id="cd00383">
    <property type="entry name" value="trans_reg_C"/>
    <property type="match status" value="1"/>
</dbReference>
<dbReference type="SUPFAM" id="SSF52172">
    <property type="entry name" value="CheY-like"/>
    <property type="match status" value="1"/>
</dbReference>
<evidence type="ECO:0000256" key="6">
    <source>
        <dbReference type="ARBA" id="ARBA00023163"/>
    </source>
</evidence>
<dbReference type="FunFam" id="1.10.10.10:FF:000018">
    <property type="entry name" value="DNA-binding response regulator ResD"/>
    <property type="match status" value="1"/>
</dbReference>
<keyword evidence="6" id="KW-0804">Transcription</keyword>
<evidence type="ECO:0000256" key="2">
    <source>
        <dbReference type="ARBA" id="ARBA00022553"/>
    </source>
</evidence>
<dbReference type="PROSITE" id="PS50110">
    <property type="entry name" value="RESPONSE_REGULATORY"/>
    <property type="match status" value="1"/>
</dbReference>
<feature type="domain" description="OmpR/PhoB-type" evidence="11">
    <location>
        <begin position="123"/>
        <end position="223"/>
    </location>
</feature>
<dbReference type="GO" id="GO:0005829">
    <property type="term" value="C:cytosol"/>
    <property type="evidence" value="ECO:0007669"/>
    <property type="project" value="TreeGrafter"/>
</dbReference>
<keyword evidence="4" id="KW-0805">Transcription regulation</keyword>
<feature type="modified residue" description="4-aspartylphosphate" evidence="8">
    <location>
        <position position="52"/>
    </location>
</feature>
<dbReference type="CDD" id="cd17574">
    <property type="entry name" value="REC_OmpR"/>
    <property type="match status" value="1"/>
</dbReference>